<accession>A0ABD2L4M2</accession>
<sequence>MRPASSLFTLYSADVIRITECVECGSYVDKYIEYDIVLVLIDLVLQYQQAYRHILFNSNSKAFIRLVFIFVLCDAYKAWIDRTVHLNDGHNLFDLEWRFYLSLLRSAVEFASFAFAIFCFRTVFGHFEKLAGNSQYVLAFFESTLVGFYGSLFVVISIIWQLYGHLSYRILTQLFIFLSHLQVQRTLFPNVGN</sequence>
<dbReference type="Pfam" id="PF04161">
    <property type="entry name" value="Arv1"/>
    <property type="match status" value="1"/>
</dbReference>
<gene>
    <name evidence="11" type="ORF">niasHT_015691</name>
</gene>
<evidence type="ECO:0000256" key="4">
    <source>
        <dbReference type="ARBA" id="ARBA00022692"/>
    </source>
</evidence>
<keyword evidence="8 10" id="KW-0443">Lipid metabolism</keyword>
<evidence type="ECO:0000256" key="9">
    <source>
        <dbReference type="ARBA" id="ARBA00023136"/>
    </source>
</evidence>
<comment type="subcellular location">
    <subcellularLocation>
        <location evidence="1 10">Endoplasmic reticulum membrane</location>
        <topology evidence="1 10">Multi-pass membrane protein</topology>
    </subcellularLocation>
</comment>
<dbReference type="EMBL" id="JBICBT010000549">
    <property type="protein sequence ID" value="KAL3110088.1"/>
    <property type="molecule type" value="Genomic_DNA"/>
</dbReference>
<evidence type="ECO:0000256" key="6">
    <source>
        <dbReference type="ARBA" id="ARBA00022989"/>
    </source>
</evidence>
<dbReference type="GO" id="GO:0005789">
    <property type="term" value="C:endoplasmic reticulum membrane"/>
    <property type="evidence" value="ECO:0007669"/>
    <property type="project" value="UniProtKB-SubCell"/>
</dbReference>
<organism evidence="11 12">
    <name type="scientific">Heterodera trifolii</name>
    <dbReference type="NCBI Taxonomy" id="157864"/>
    <lineage>
        <taxon>Eukaryota</taxon>
        <taxon>Metazoa</taxon>
        <taxon>Ecdysozoa</taxon>
        <taxon>Nematoda</taxon>
        <taxon>Chromadorea</taxon>
        <taxon>Rhabditida</taxon>
        <taxon>Tylenchina</taxon>
        <taxon>Tylenchomorpha</taxon>
        <taxon>Tylenchoidea</taxon>
        <taxon>Heteroderidae</taxon>
        <taxon>Heteroderinae</taxon>
        <taxon>Heterodera</taxon>
    </lineage>
</organism>
<comment type="similarity">
    <text evidence="2 10">Belongs to the ARV1 family.</text>
</comment>
<evidence type="ECO:0000313" key="11">
    <source>
        <dbReference type="EMBL" id="KAL3110088.1"/>
    </source>
</evidence>
<protein>
    <recommendedName>
        <fullName evidence="10">Protein ARV</fullName>
    </recommendedName>
</protein>
<keyword evidence="12" id="KW-1185">Reference proteome</keyword>
<feature type="transmembrane region" description="Helical" evidence="10">
    <location>
        <begin position="99"/>
        <end position="124"/>
    </location>
</feature>
<evidence type="ECO:0000256" key="10">
    <source>
        <dbReference type="RuleBase" id="RU368065"/>
    </source>
</evidence>
<evidence type="ECO:0000256" key="3">
    <source>
        <dbReference type="ARBA" id="ARBA00022448"/>
    </source>
</evidence>
<comment type="function">
    <text evidence="10">Mediator of sterol homeostasis involved in sterol uptake, trafficking and distribution into membranes.</text>
</comment>
<evidence type="ECO:0000256" key="1">
    <source>
        <dbReference type="ARBA" id="ARBA00004477"/>
    </source>
</evidence>
<evidence type="ECO:0000256" key="5">
    <source>
        <dbReference type="ARBA" id="ARBA00022824"/>
    </source>
</evidence>
<dbReference type="AlphaFoldDB" id="A0ABD2L4M2"/>
<name>A0ABD2L4M2_9BILA</name>
<keyword evidence="3 10" id="KW-0813">Transport</keyword>
<keyword evidence="9 10" id="KW-0472">Membrane</keyword>
<dbReference type="GO" id="GO:0032366">
    <property type="term" value="P:intracellular sterol transport"/>
    <property type="evidence" value="ECO:0007669"/>
    <property type="project" value="UniProtKB-UniRule"/>
</dbReference>
<evidence type="ECO:0000256" key="2">
    <source>
        <dbReference type="ARBA" id="ARBA00009187"/>
    </source>
</evidence>
<proteinExistence type="inferred from homology"/>
<dbReference type="GO" id="GO:0097036">
    <property type="term" value="P:regulation of plasma membrane sterol distribution"/>
    <property type="evidence" value="ECO:0007669"/>
    <property type="project" value="UniProtKB-UniRule"/>
</dbReference>
<reference evidence="11 12" key="1">
    <citation type="submission" date="2024-10" db="EMBL/GenBank/DDBJ databases">
        <authorList>
            <person name="Kim D."/>
        </authorList>
    </citation>
    <scope>NUCLEOTIDE SEQUENCE [LARGE SCALE GENOMIC DNA]</scope>
    <source>
        <strain evidence="11">BH-2024</strain>
    </source>
</reference>
<feature type="transmembrane region" description="Helical" evidence="10">
    <location>
        <begin position="62"/>
        <end position="79"/>
    </location>
</feature>
<feature type="transmembrane region" description="Helical" evidence="10">
    <location>
        <begin position="136"/>
        <end position="160"/>
    </location>
</feature>
<dbReference type="PANTHER" id="PTHR14467">
    <property type="entry name" value="ARV1"/>
    <property type="match status" value="1"/>
</dbReference>
<dbReference type="InterPro" id="IPR007290">
    <property type="entry name" value="Arv1"/>
</dbReference>
<evidence type="ECO:0000313" key="12">
    <source>
        <dbReference type="Proteomes" id="UP001620626"/>
    </source>
</evidence>
<keyword evidence="7 10" id="KW-0445">Lipid transport</keyword>
<dbReference type="PANTHER" id="PTHR14467:SF0">
    <property type="entry name" value="PROTEIN ARV1"/>
    <property type="match status" value="1"/>
</dbReference>
<keyword evidence="5 10" id="KW-0256">Endoplasmic reticulum</keyword>
<dbReference type="Proteomes" id="UP001620626">
    <property type="component" value="Unassembled WGS sequence"/>
</dbReference>
<keyword evidence="6 10" id="KW-1133">Transmembrane helix</keyword>
<dbReference type="GO" id="GO:0016125">
    <property type="term" value="P:sterol metabolic process"/>
    <property type="evidence" value="ECO:0007669"/>
    <property type="project" value="UniProtKB-UniRule"/>
</dbReference>
<evidence type="ECO:0000256" key="7">
    <source>
        <dbReference type="ARBA" id="ARBA00023055"/>
    </source>
</evidence>
<evidence type="ECO:0000256" key="8">
    <source>
        <dbReference type="ARBA" id="ARBA00023098"/>
    </source>
</evidence>
<comment type="caution">
    <text evidence="11">The sequence shown here is derived from an EMBL/GenBank/DDBJ whole genome shotgun (WGS) entry which is preliminary data.</text>
</comment>
<keyword evidence="4 10" id="KW-0812">Transmembrane</keyword>